<evidence type="ECO:0000313" key="1">
    <source>
        <dbReference type="EMBL" id="JAD39091.1"/>
    </source>
</evidence>
<accession>A0A0A8ZJX9</accession>
<sequence length="24" mass="2486">MWGSGTGDFVARRRVGSRGLCGCG</sequence>
<reference evidence="1" key="2">
    <citation type="journal article" date="2015" name="Data Brief">
        <title>Shoot transcriptome of the giant reed, Arundo donax.</title>
        <authorList>
            <person name="Barrero R.A."/>
            <person name="Guerrero F.D."/>
            <person name="Moolhuijzen P."/>
            <person name="Goolsby J.A."/>
            <person name="Tidwell J."/>
            <person name="Bellgard S.E."/>
            <person name="Bellgard M.I."/>
        </authorList>
    </citation>
    <scope>NUCLEOTIDE SEQUENCE</scope>
    <source>
        <tissue evidence="1">Shoot tissue taken approximately 20 cm above the soil surface</tissue>
    </source>
</reference>
<reference evidence="1" key="1">
    <citation type="submission" date="2014-09" db="EMBL/GenBank/DDBJ databases">
        <authorList>
            <person name="Magalhaes I.L.F."/>
            <person name="Oliveira U."/>
            <person name="Santos F.R."/>
            <person name="Vidigal T.H.D.A."/>
            <person name="Brescovit A.D."/>
            <person name="Santos A.J."/>
        </authorList>
    </citation>
    <scope>NUCLEOTIDE SEQUENCE</scope>
    <source>
        <tissue evidence="1">Shoot tissue taken approximately 20 cm above the soil surface</tissue>
    </source>
</reference>
<name>A0A0A8ZJX9_ARUDO</name>
<dbReference type="EMBL" id="GBRH01258804">
    <property type="protein sequence ID" value="JAD39091.1"/>
    <property type="molecule type" value="Transcribed_RNA"/>
</dbReference>
<organism evidence="1">
    <name type="scientific">Arundo donax</name>
    <name type="common">Giant reed</name>
    <name type="synonym">Donax arundinaceus</name>
    <dbReference type="NCBI Taxonomy" id="35708"/>
    <lineage>
        <taxon>Eukaryota</taxon>
        <taxon>Viridiplantae</taxon>
        <taxon>Streptophyta</taxon>
        <taxon>Embryophyta</taxon>
        <taxon>Tracheophyta</taxon>
        <taxon>Spermatophyta</taxon>
        <taxon>Magnoliopsida</taxon>
        <taxon>Liliopsida</taxon>
        <taxon>Poales</taxon>
        <taxon>Poaceae</taxon>
        <taxon>PACMAD clade</taxon>
        <taxon>Arundinoideae</taxon>
        <taxon>Arundineae</taxon>
        <taxon>Arundo</taxon>
    </lineage>
</organism>
<dbReference type="AlphaFoldDB" id="A0A0A8ZJX9"/>
<proteinExistence type="predicted"/>
<protein>
    <submittedName>
        <fullName evidence="1">Uncharacterized protein</fullName>
    </submittedName>
</protein>